<evidence type="ECO:0000313" key="14">
    <source>
        <dbReference type="Proteomes" id="UP000245699"/>
    </source>
</evidence>
<comment type="similarity">
    <text evidence="3">Belongs to the NSE2 family.</text>
</comment>
<evidence type="ECO:0000256" key="6">
    <source>
        <dbReference type="ARBA" id="ARBA00022771"/>
    </source>
</evidence>
<evidence type="ECO:0000256" key="2">
    <source>
        <dbReference type="ARBA" id="ARBA00004718"/>
    </source>
</evidence>
<comment type="subcellular location">
    <subcellularLocation>
        <location evidence="1">Nucleus</location>
    </subcellularLocation>
</comment>
<dbReference type="STRING" id="61424.A0A2T9Z1H1"/>
<dbReference type="InterPro" id="IPR013083">
    <property type="entry name" value="Znf_RING/FYVE/PHD"/>
</dbReference>
<keyword evidence="7" id="KW-0833">Ubl conjugation pathway</keyword>
<dbReference type="PANTHER" id="PTHR21330:SF1">
    <property type="entry name" value="E3 SUMO-PROTEIN LIGASE NSE2"/>
    <property type="match status" value="1"/>
</dbReference>
<keyword evidence="6 10" id="KW-0863">Zinc-finger</keyword>
<dbReference type="GO" id="GO:0016925">
    <property type="term" value="P:protein sumoylation"/>
    <property type="evidence" value="ECO:0007669"/>
    <property type="project" value="UniProtKB-UniPathway"/>
</dbReference>
<keyword evidence="9" id="KW-0539">Nucleus</keyword>
<dbReference type="PANTHER" id="PTHR21330">
    <property type="entry name" value="E3 SUMO-PROTEIN LIGASE NSE2"/>
    <property type="match status" value="1"/>
</dbReference>
<evidence type="ECO:0000256" key="7">
    <source>
        <dbReference type="ARBA" id="ARBA00022786"/>
    </source>
</evidence>
<dbReference type="Proteomes" id="UP000245699">
    <property type="component" value="Unassembled WGS sequence"/>
</dbReference>
<evidence type="ECO:0000313" key="13">
    <source>
        <dbReference type="EMBL" id="PVU98374.1"/>
    </source>
</evidence>
<dbReference type="SUPFAM" id="SSF57850">
    <property type="entry name" value="RING/U-box"/>
    <property type="match status" value="1"/>
</dbReference>
<proteinExistence type="inferred from homology"/>
<dbReference type="Gene3D" id="1.20.120.1010">
    <property type="match status" value="1"/>
</dbReference>
<dbReference type="EMBL" id="MBFT01000082">
    <property type="protein sequence ID" value="PVU98374.1"/>
    <property type="molecule type" value="Genomic_DNA"/>
</dbReference>
<accession>A0A2T9Z1H1</accession>
<evidence type="ECO:0000256" key="5">
    <source>
        <dbReference type="ARBA" id="ARBA00022723"/>
    </source>
</evidence>
<dbReference type="Pfam" id="PF11789">
    <property type="entry name" value="zf-Nse"/>
    <property type="match status" value="1"/>
</dbReference>
<reference evidence="13 14" key="1">
    <citation type="journal article" date="2018" name="MBio">
        <title>Comparative Genomics Reveals the Core Gene Toolbox for the Fungus-Insect Symbiosis.</title>
        <authorList>
            <person name="Wang Y."/>
            <person name="Stata M."/>
            <person name="Wang W."/>
            <person name="Stajich J.E."/>
            <person name="White M.M."/>
            <person name="Moncalvo J.M."/>
        </authorList>
    </citation>
    <scope>NUCLEOTIDE SEQUENCE [LARGE SCALE GENOMIC DNA]</scope>
    <source>
        <strain evidence="13 14">AUS-77-4</strain>
    </source>
</reference>
<keyword evidence="14" id="KW-1185">Reference proteome</keyword>
<dbReference type="GO" id="GO:0000724">
    <property type="term" value="P:double-strand break repair via homologous recombination"/>
    <property type="evidence" value="ECO:0007669"/>
    <property type="project" value="InterPro"/>
</dbReference>
<feature type="region of interest" description="Disordered" evidence="11">
    <location>
        <begin position="1"/>
        <end position="21"/>
    </location>
</feature>
<evidence type="ECO:0000256" key="8">
    <source>
        <dbReference type="ARBA" id="ARBA00022833"/>
    </source>
</evidence>
<evidence type="ECO:0000256" key="1">
    <source>
        <dbReference type="ARBA" id="ARBA00004123"/>
    </source>
</evidence>
<evidence type="ECO:0000256" key="10">
    <source>
        <dbReference type="PROSITE-ProRule" id="PRU00452"/>
    </source>
</evidence>
<dbReference type="AlphaFoldDB" id="A0A2T9Z1H1"/>
<evidence type="ECO:0000256" key="11">
    <source>
        <dbReference type="SAM" id="MobiDB-lite"/>
    </source>
</evidence>
<dbReference type="CDD" id="cd16651">
    <property type="entry name" value="SPL-RING_NSE2"/>
    <property type="match status" value="1"/>
</dbReference>
<comment type="caution">
    <text evidence="13">The sequence shown here is derived from an EMBL/GenBank/DDBJ whole genome shotgun (WGS) entry which is preliminary data.</text>
</comment>
<sequence length="253" mass="29253">MSSDIEDPEEMSQIPEMSQMDTQAIKTDLQSLLLELESIKNGIKHSIESSVVASLDLEESGGQKKQSVDLEKINRGFADQEEYAEILKNSVATLLRGDLAEEKTMKTYIAKLKKAEQNYEKKKDSQKYGSKNWYKDYRTQLWEISHMEEPMPPLFEDDDNENDDIIISSSTVGFKCPLSTNYLENPMTSKLCNHSYSKAVVLEYLKKGRKQCPVTGCLHSITMGDLYENKILEGRIRRYLRIRREKELTQQRY</sequence>
<organism evidence="13 14">
    <name type="scientific">Furculomyces boomerangus</name>
    <dbReference type="NCBI Taxonomy" id="61424"/>
    <lineage>
        <taxon>Eukaryota</taxon>
        <taxon>Fungi</taxon>
        <taxon>Fungi incertae sedis</taxon>
        <taxon>Zoopagomycota</taxon>
        <taxon>Kickxellomycotina</taxon>
        <taxon>Harpellomycetes</taxon>
        <taxon>Harpellales</taxon>
        <taxon>Harpellaceae</taxon>
        <taxon>Furculomyces</taxon>
    </lineage>
</organism>
<feature type="compositionally biased region" description="Acidic residues" evidence="11">
    <location>
        <begin position="1"/>
        <end position="10"/>
    </location>
</feature>
<dbReference type="GO" id="GO:0061665">
    <property type="term" value="F:SUMO ligase activity"/>
    <property type="evidence" value="ECO:0007669"/>
    <property type="project" value="TreeGrafter"/>
</dbReference>
<dbReference type="OrthoDB" id="5597062at2759"/>
<comment type="pathway">
    <text evidence="2">Protein modification; protein sumoylation.</text>
</comment>
<name>A0A2T9Z1H1_9FUNG</name>
<evidence type="ECO:0000256" key="3">
    <source>
        <dbReference type="ARBA" id="ARBA00008212"/>
    </source>
</evidence>
<keyword evidence="5" id="KW-0479">Metal-binding</keyword>
<evidence type="ECO:0000259" key="12">
    <source>
        <dbReference type="PROSITE" id="PS51044"/>
    </source>
</evidence>
<evidence type="ECO:0000256" key="9">
    <source>
        <dbReference type="ARBA" id="ARBA00023242"/>
    </source>
</evidence>
<dbReference type="GO" id="GO:0005634">
    <property type="term" value="C:nucleus"/>
    <property type="evidence" value="ECO:0007669"/>
    <property type="project" value="UniProtKB-SubCell"/>
</dbReference>
<evidence type="ECO:0000256" key="4">
    <source>
        <dbReference type="ARBA" id="ARBA00022679"/>
    </source>
</evidence>
<protein>
    <recommendedName>
        <fullName evidence="12">SP-RING-type domain-containing protein</fullName>
    </recommendedName>
</protein>
<dbReference type="InterPro" id="IPR004181">
    <property type="entry name" value="Znf_MIZ"/>
</dbReference>
<gene>
    <name evidence="13" type="ORF">BB559_001628</name>
</gene>
<dbReference type="GO" id="GO:0008270">
    <property type="term" value="F:zinc ion binding"/>
    <property type="evidence" value="ECO:0007669"/>
    <property type="project" value="UniProtKB-KW"/>
</dbReference>
<dbReference type="Gene3D" id="3.30.40.10">
    <property type="entry name" value="Zinc/RING finger domain, C3HC4 (zinc finger)"/>
    <property type="match status" value="1"/>
</dbReference>
<keyword evidence="4" id="KW-0808">Transferase</keyword>
<dbReference type="UniPathway" id="UPA00886"/>
<dbReference type="PROSITE" id="PS51044">
    <property type="entry name" value="ZF_SP_RING"/>
    <property type="match status" value="1"/>
</dbReference>
<feature type="domain" description="SP-RING-type" evidence="12">
    <location>
        <begin position="161"/>
        <end position="245"/>
    </location>
</feature>
<dbReference type="InterPro" id="IPR026846">
    <property type="entry name" value="Nse2(Mms21)"/>
</dbReference>
<dbReference type="GO" id="GO:0030915">
    <property type="term" value="C:Smc5-Smc6 complex"/>
    <property type="evidence" value="ECO:0007669"/>
    <property type="project" value="InterPro"/>
</dbReference>
<keyword evidence="8" id="KW-0862">Zinc</keyword>